<protein>
    <submittedName>
        <fullName evidence="7">NADP-dependent malic enzyme</fullName>
    </submittedName>
</protein>
<dbReference type="PIRSF" id="PIRSF036684">
    <property type="entry name" value="ME_PTA"/>
    <property type="match status" value="1"/>
</dbReference>
<dbReference type="Gene3D" id="3.40.50.10950">
    <property type="match status" value="1"/>
</dbReference>
<evidence type="ECO:0000256" key="2">
    <source>
        <dbReference type="ARBA" id="ARBA00008756"/>
    </source>
</evidence>
<evidence type="ECO:0000259" key="5">
    <source>
        <dbReference type="SMART" id="SM00919"/>
    </source>
</evidence>
<name>A0ABT8SI21_9BURK</name>
<dbReference type="RefSeq" id="WP_301816266.1">
    <property type="nucleotide sequence ID" value="NZ_JAUJZH010000050.1"/>
</dbReference>
<dbReference type="InterPro" id="IPR042112">
    <property type="entry name" value="P_AcTrfase_dom2"/>
</dbReference>
<dbReference type="Pfam" id="PF00390">
    <property type="entry name" value="malic"/>
    <property type="match status" value="1"/>
</dbReference>
<dbReference type="SUPFAM" id="SSF53659">
    <property type="entry name" value="Isocitrate/Isopropylmalate dehydrogenase-like"/>
    <property type="match status" value="1"/>
</dbReference>
<dbReference type="SMART" id="SM00919">
    <property type="entry name" value="Malic_M"/>
    <property type="match status" value="1"/>
</dbReference>
<dbReference type="EMBL" id="JAUKVY010000050">
    <property type="protein sequence ID" value="MDO1537842.1"/>
    <property type="molecule type" value="Genomic_DNA"/>
</dbReference>
<dbReference type="InterPro" id="IPR012302">
    <property type="entry name" value="Malic_NAD-bd"/>
</dbReference>
<gene>
    <name evidence="7" type="ORF">Q2T77_36990</name>
</gene>
<sequence length="783" mass="84864">MSSPTNSDFRQAALDYHSQAPAGKLAIAATKPLFNQRDLSLAYSPGVAAPCEEIVRDPSTAFKYTARGNLVAVISNGTAVLGLGDIGALASKPVMEGKAVLFKKFAGVDVFDIEIDEKDPKKLVDVIAALEPTFGAINLEDIKAPDCFYVERELRKRMKIPVFHDDQHGTAITVAAAMLNALKVAGKKIEEIRLVTSGAGAAALACLNLLLKVGLKRENVFVTDLAGVVYEGREELMDDDKRQYVQRTKHRKLAEVIEGADAFLGLSAGGVLKPEMVAKMAANPVVFALANPNPEISPEDARSVRDDIIMATGRADYPNQVNNVLCFPYIFRGALDAGATTITDEMEIAVVRAIADLAQAEQSERVAAAYAGEKLSFGQEYLIPKPFDPRLMARIAPAVAQAAADSGVALRPISDMGAYRAKLEGFVYASGTTMKPIFDAAKRAPKKRVAYCEGEEERVLRAAQVVVDEGIARPTLIGRPAIIAQRIEKFGLRLKEELDYDIVNVEQDCRYREFWQSYHRMGERQGVTVQTAKIEMRRRLTLTGAMLLHTGDVDGMICGTWGTTQVHLPYIDQVIGKRPGGADSTAQDIPIFACMNGLVLPDRQVFLVDTHVNHDPTPEELTEITALAAEEMLRFGLKPKVALLSHSNFGSSNSPTALKMRRTLELLRVQAPWLEVDGEMHGDVALDGKQRAAMMPRSSLAGDANLLVFPNLDAANIAYNLLKTAAGGNISIGPVLLGAAQPVHILTPSATVRRIVNMTALTVADANAERSDEAVPFREQLLS</sequence>
<evidence type="ECO:0000259" key="6">
    <source>
        <dbReference type="SMART" id="SM01274"/>
    </source>
</evidence>
<evidence type="ECO:0000256" key="1">
    <source>
        <dbReference type="ARBA" id="ARBA00007686"/>
    </source>
</evidence>
<dbReference type="Pfam" id="PF03949">
    <property type="entry name" value="Malic_M"/>
    <property type="match status" value="1"/>
</dbReference>
<dbReference type="Gene3D" id="3.40.50.10750">
    <property type="entry name" value="Isocitrate/Isopropylmalate dehydrogenase-like"/>
    <property type="match status" value="1"/>
</dbReference>
<dbReference type="SMART" id="SM01274">
    <property type="entry name" value="malic"/>
    <property type="match status" value="1"/>
</dbReference>
<dbReference type="Pfam" id="PF01515">
    <property type="entry name" value="PTA_PTB"/>
    <property type="match status" value="1"/>
</dbReference>
<dbReference type="SUPFAM" id="SSF53223">
    <property type="entry name" value="Aminoacid dehydrogenase-like, N-terminal domain"/>
    <property type="match status" value="1"/>
</dbReference>
<dbReference type="Proteomes" id="UP001169027">
    <property type="component" value="Unassembled WGS sequence"/>
</dbReference>
<dbReference type="NCBIfam" id="NF009501">
    <property type="entry name" value="PRK12861.1"/>
    <property type="match status" value="1"/>
</dbReference>
<reference evidence="7" key="1">
    <citation type="submission" date="2023-06" db="EMBL/GenBank/DDBJ databases">
        <authorList>
            <person name="Jiang Y."/>
            <person name="Liu Q."/>
        </authorList>
    </citation>
    <scope>NUCLEOTIDE SEQUENCE</scope>
    <source>
        <strain evidence="7">CGMCC 1.12090</strain>
    </source>
</reference>
<dbReference type="PANTHER" id="PTHR43237:SF4">
    <property type="entry name" value="NADP-DEPENDENT MALIC ENZYME"/>
    <property type="match status" value="1"/>
</dbReference>
<organism evidence="7 8">
    <name type="scientific">Variovorax ginsengisoli</name>
    <dbReference type="NCBI Taxonomy" id="363844"/>
    <lineage>
        <taxon>Bacteria</taxon>
        <taxon>Pseudomonadati</taxon>
        <taxon>Pseudomonadota</taxon>
        <taxon>Betaproteobacteria</taxon>
        <taxon>Burkholderiales</taxon>
        <taxon>Comamonadaceae</taxon>
        <taxon>Variovorax</taxon>
    </lineage>
</organism>
<feature type="domain" description="Malic enzyme NAD-binding" evidence="5">
    <location>
        <begin position="167"/>
        <end position="404"/>
    </location>
</feature>
<dbReference type="InterPro" id="IPR012301">
    <property type="entry name" value="Malic_N_dom"/>
</dbReference>
<dbReference type="CDD" id="cd05311">
    <property type="entry name" value="NAD_bind_2_malic_enz"/>
    <property type="match status" value="1"/>
</dbReference>
<evidence type="ECO:0000313" key="7">
    <source>
        <dbReference type="EMBL" id="MDO1537842.1"/>
    </source>
</evidence>
<dbReference type="InterPro" id="IPR012188">
    <property type="entry name" value="ME_PTA"/>
</dbReference>
<keyword evidence="8" id="KW-1185">Reference proteome</keyword>
<evidence type="ECO:0000256" key="3">
    <source>
        <dbReference type="ARBA" id="ARBA00023002"/>
    </source>
</evidence>
<comment type="similarity">
    <text evidence="1">In the N-terminal section; belongs to the malic enzymes family.</text>
</comment>
<dbReference type="InterPro" id="IPR002505">
    <property type="entry name" value="PTA_PTB"/>
</dbReference>
<dbReference type="Gene3D" id="3.40.50.720">
    <property type="entry name" value="NAD(P)-binding Rossmann-like Domain"/>
    <property type="match status" value="1"/>
</dbReference>
<dbReference type="Gene3D" id="3.40.50.10380">
    <property type="entry name" value="Malic enzyme, N-terminal domain"/>
    <property type="match status" value="1"/>
</dbReference>
<evidence type="ECO:0000256" key="4">
    <source>
        <dbReference type="ARBA" id="ARBA00023268"/>
    </source>
</evidence>
<dbReference type="InterPro" id="IPR042113">
    <property type="entry name" value="P_AcTrfase_dom1"/>
</dbReference>
<dbReference type="InterPro" id="IPR046346">
    <property type="entry name" value="Aminoacid_DH-like_N_sf"/>
</dbReference>
<comment type="caution">
    <text evidence="7">The sequence shown here is derived from an EMBL/GenBank/DDBJ whole genome shotgun (WGS) entry which is preliminary data.</text>
</comment>
<keyword evidence="4" id="KW-0511">Multifunctional enzyme</keyword>
<comment type="similarity">
    <text evidence="2">In the C-terminal section; belongs to the phosphate acetyltransferase and butyryltransferase family.</text>
</comment>
<dbReference type="PANTHER" id="PTHR43237">
    <property type="entry name" value="NADP-DEPENDENT MALIC ENZYME"/>
    <property type="match status" value="1"/>
</dbReference>
<dbReference type="InterPro" id="IPR037062">
    <property type="entry name" value="Malic_N_dom_sf"/>
</dbReference>
<dbReference type="InterPro" id="IPR045213">
    <property type="entry name" value="Malic_NAD-bd_bact_type"/>
</dbReference>
<accession>A0ABT8SI21</accession>
<proteinExistence type="inferred from homology"/>
<dbReference type="InterPro" id="IPR051674">
    <property type="entry name" value="Malate_Decarboxylase"/>
</dbReference>
<evidence type="ECO:0000313" key="8">
    <source>
        <dbReference type="Proteomes" id="UP001169027"/>
    </source>
</evidence>
<feature type="domain" description="Malic enzyme N-terminal" evidence="6">
    <location>
        <begin position="22"/>
        <end position="155"/>
    </location>
</feature>
<dbReference type="SUPFAM" id="SSF51735">
    <property type="entry name" value="NAD(P)-binding Rossmann-fold domains"/>
    <property type="match status" value="1"/>
</dbReference>
<keyword evidence="3" id="KW-0560">Oxidoreductase</keyword>
<dbReference type="InterPro" id="IPR036291">
    <property type="entry name" value="NAD(P)-bd_dom_sf"/>
</dbReference>